<feature type="compositionally biased region" description="Basic residues" evidence="1">
    <location>
        <begin position="49"/>
        <end position="64"/>
    </location>
</feature>
<organism evidence="2 3">
    <name type="scientific">Aureobasidium melanogenum</name>
    <name type="common">Aureobasidium pullulans var. melanogenum</name>
    <dbReference type="NCBI Taxonomy" id="46634"/>
    <lineage>
        <taxon>Eukaryota</taxon>
        <taxon>Fungi</taxon>
        <taxon>Dikarya</taxon>
        <taxon>Ascomycota</taxon>
        <taxon>Pezizomycotina</taxon>
        <taxon>Dothideomycetes</taxon>
        <taxon>Dothideomycetidae</taxon>
        <taxon>Dothideales</taxon>
        <taxon>Saccotheciaceae</taxon>
        <taxon>Aureobasidium</taxon>
    </lineage>
</organism>
<feature type="compositionally biased region" description="Low complexity" evidence="1">
    <location>
        <begin position="11"/>
        <end position="24"/>
    </location>
</feature>
<dbReference type="AlphaFoldDB" id="A0A9P8FBD1"/>
<feature type="region of interest" description="Disordered" evidence="1">
    <location>
        <begin position="1"/>
        <end position="249"/>
    </location>
</feature>
<feature type="compositionally biased region" description="Acidic residues" evidence="1">
    <location>
        <begin position="436"/>
        <end position="449"/>
    </location>
</feature>
<evidence type="ECO:0000313" key="3">
    <source>
        <dbReference type="Proteomes" id="UP000729357"/>
    </source>
</evidence>
<sequence>MDPRNSIADIAGPAAMAKPKAPQKSYASALGEEASSTRDGTANSTAGGSKKKRHRAGKKRRNRRQSFAAPSESTVAERDDDENQRPTLTSNRPSATQTSFYRLKSAARSNTSLESDALLDHRDHQPIRPRRGSIQQPSRNAAGLYPRNHRNSQHGISQSSPVKPRHIHYSDDDDEEEAVTDRTPLISQSYYDRPPIERNRSGHRAYGGTRRRQSATSHTSSKRARYPSGSDDDYDVNNPPSMPGSPKLGTLNDVMIAQEFSGSPSSENHDAIINIDRDNNSDRNPSSSPPTPSAEARRRTLANLAENDVCYPGHIAESELGEDDMTPTDQGHRRTSRRRRHRQWPDLDVLDEWSRIEKEERDHTEQIRSKKISEPVMVGGRLRPAKTQWHREEDDAPYRYTYFNETFDGTIHSRTISELCQFGATFRELFNPEPPELSDDSSSDEEDNPAPEARSGRESRLSSIAGDGKAPDRSASATPAQSRPRMPKEKRYGPRPTFWLDVLSPTETEMKILAKSFGIH</sequence>
<dbReference type="GO" id="GO:0010961">
    <property type="term" value="P:intracellular magnesium ion homeostasis"/>
    <property type="evidence" value="ECO:0007669"/>
    <property type="project" value="TreeGrafter"/>
</dbReference>
<accession>A0A9P8FBD1</accession>
<evidence type="ECO:0000313" key="2">
    <source>
        <dbReference type="EMBL" id="KAG9968236.1"/>
    </source>
</evidence>
<dbReference type="PANTHER" id="PTHR21535">
    <property type="entry name" value="MAGNESIUM AND COBALT TRANSPORT PROTEIN/MITOCHONDRIAL IMPORT INNER MEMBRANE TRANSLOCASE SUBUNIT TIM8"/>
    <property type="match status" value="1"/>
</dbReference>
<evidence type="ECO:0000256" key="1">
    <source>
        <dbReference type="SAM" id="MobiDB-lite"/>
    </source>
</evidence>
<keyword evidence="3" id="KW-1185">Reference proteome</keyword>
<dbReference type="EMBL" id="JAHFXS010003465">
    <property type="protein sequence ID" value="KAG9968236.1"/>
    <property type="molecule type" value="Genomic_DNA"/>
</dbReference>
<feature type="compositionally biased region" description="Polar residues" evidence="1">
    <location>
        <begin position="37"/>
        <end position="47"/>
    </location>
</feature>
<feature type="compositionally biased region" description="Polar residues" evidence="1">
    <location>
        <begin position="85"/>
        <end position="100"/>
    </location>
</feature>
<feature type="region of interest" description="Disordered" evidence="1">
    <location>
        <begin position="430"/>
        <end position="499"/>
    </location>
</feature>
<reference evidence="2" key="2">
    <citation type="submission" date="2021-08" db="EMBL/GenBank/DDBJ databases">
        <authorList>
            <person name="Gostincar C."/>
            <person name="Sun X."/>
            <person name="Song Z."/>
            <person name="Gunde-Cimerman N."/>
        </authorList>
    </citation>
    <scope>NUCLEOTIDE SEQUENCE</scope>
    <source>
        <strain evidence="2">EXF-9298</strain>
    </source>
</reference>
<dbReference type="PANTHER" id="PTHR21535:SF51">
    <property type="entry name" value="MANGANESE RESISTANCE PROTEIN MNR2"/>
    <property type="match status" value="1"/>
</dbReference>
<protein>
    <submittedName>
        <fullName evidence="2">Cora-domain-containing protein</fullName>
    </submittedName>
</protein>
<feature type="region of interest" description="Disordered" evidence="1">
    <location>
        <begin position="261"/>
        <end position="297"/>
    </location>
</feature>
<name>A0A9P8FBD1_AURME</name>
<comment type="caution">
    <text evidence="2">The sequence shown here is derived from an EMBL/GenBank/DDBJ whole genome shotgun (WGS) entry which is preliminary data.</text>
</comment>
<reference evidence="2" key="1">
    <citation type="journal article" date="2021" name="J Fungi (Basel)">
        <title>Virulence traits and population genomics of the black yeast Aureobasidium melanogenum.</title>
        <authorList>
            <person name="Cernosa A."/>
            <person name="Sun X."/>
            <person name="Gostincar C."/>
            <person name="Fang C."/>
            <person name="Gunde-Cimerman N."/>
            <person name="Song Z."/>
        </authorList>
    </citation>
    <scope>NUCLEOTIDE SEQUENCE</scope>
    <source>
        <strain evidence="2">EXF-9298</strain>
    </source>
</reference>
<dbReference type="Proteomes" id="UP000729357">
    <property type="component" value="Unassembled WGS sequence"/>
</dbReference>
<dbReference type="GO" id="GO:0015095">
    <property type="term" value="F:magnesium ion transmembrane transporter activity"/>
    <property type="evidence" value="ECO:0007669"/>
    <property type="project" value="TreeGrafter"/>
</dbReference>
<feature type="non-terminal residue" evidence="2">
    <location>
        <position position="520"/>
    </location>
</feature>
<feature type="region of interest" description="Disordered" evidence="1">
    <location>
        <begin position="316"/>
        <end position="341"/>
    </location>
</feature>
<feature type="compositionally biased region" description="Basic and acidic residues" evidence="1">
    <location>
        <begin position="267"/>
        <end position="281"/>
    </location>
</feature>
<proteinExistence type="predicted"/>
<gene>
    <name evidence="2" type="ORF">KCU98_g15863</name>
</gene>
<dbReference type="GO" id="GO:0000329">
    <property type="term" value="C:fungal-type vacuole membrane"/>
    <property type="evidence" value="ECO:0007669"/>
    <property type="project" value="TreeGrafter"/>
</dbReference>